<dbReference type="PANTHER" id="PTHR10353:SF209">
    <property type="entry name" value="GALACTOLIPID GALACTOSYLTRANSFERASE SFR2, CHLOROPLASTIC"/>
    <property type="match status" value="1"/>
</dbReference>
<accession>A0A645HBC1</accession>
<dbReference type="EC" id="3.2.1.85" evidence="4"/>
<dbReference type="GO" id="GO:0033920">
    <property type="term" value="F:6-phospho-beta-galactosidase activity"/>
    <property type="evidence" value="ECO:0007669"/>
    <property type="project" value="UniProtKB-EC"/>
</dbReference>
<dbReference type="GO" id="GO:0008422">
    <property type="term" value="F:beta-glucosidase activity"/>
    <property type="evidence" value="ECO:0007669"/>
    <property type="project" value="TreeGrafter"/>
</dbReference>
<dbReference type="GO" id="GO:0005975">
    <property type="term" value="P:carbohydrate metabolic process"/>
    <property type="evidence" value="ECO:0007669"/>
    <property type="project" value="InterPro"/>
</dbReference>
<dbReference type="Pfam" id="PF00232">
    <property type="entry name" value="Glyco_hydro_1"/>
    <property type="match status" value="1"/>
</dbReference>
<reference evidence="4" key="1">
    <citation type="submission" date="2019-08" db="EMBL/GenBank/DDBJ databases">
        <authorList>
            <person name="Kucharzyk K."/>
            <person name="Murdoch R.W."/>
            <person name="Higgins S."/>
            <person name="Loffler F."/>
        </authorList>
    </citation>
    <scope>NUCLEOTIDE SEQUENCE</scope>
</reference>
<dbReference type="InterPro" id="IPR017853">
    <property type="entry name" value="GH"/>
</dbReference>
<evidence type="ECO:0000256" key="1">
    <source>
        <dbReference type="ARBA" id="ARBA00010838"/>
    </source>
</evidence>
<dbReference type="PANTHER" id="PTHR10353">
    <property type="entry name" value="GLYCOSYL HYDROLASE"/>
    <property type="match status" value="1"/>
</dbReference>
<dbReference type="AlphaFoldDB" id="A0A645HBC1"/>
<dbReference type="SUPFAM" id="SSF51445">
    <property type="entry name" value="(Trans)glycosidases"/>
    <property type="match status" value="1"/>
</dbReference>
<dbReference type="InterPro" id="IPR001360">
    <property type="entry name" value="Glyco_hydro_1"/>
</dbReference>
<gene>
    <name evidence="4" type="primary">lacG_12</name>
    <name evidence="4" type="ORF">SDC9_183515</name>
</gene>
<dbReference type="PRINTS" id="PR00131">
    <property type="entry name" value="GLHYDRLASE1"/>
</dbReference>
<keyword evidence="2 4" id="KW-0378">Hydrolase</keyword>
<dbReference type="EMBL" id="VSSQ01089915">
    <property type="protein sequence ID" value="MPN36010.1"/>
    <property type="molecule type" value="Genomic_DNA"/>
</dbReference>
<protein>
    <submittedName>
        <fullName evidence="4">6-phospho-beta-galactosidase</fullName>
        <ecNumber evidence="4">3.2.1.85</ecNumber>
    </submittedName>
</protein>
<organism evidence="4">
    <name type="scientific">bioreactor metagenome</name>
    <dbReference type="NCBI Taxonomy" id="1076179"/>
    <lineage>
        <taxon>unclassified sequences</taxon>
        <taxon>metagenomes</taxon>
        <taxon>ecological metagenomes</taxon>
    </lineage>
</organism>
<dbReference type="Gene3D" id="3.20.20.80">
    <property type="entry name" value="Glycosidases"/>
    <property type="match status" value="1"/>
</dbReference>
<comment type="caution">
    <text evidence="4">The sequence shown here is derived from an EMBL/GenBank/DDBJ whole genome shotgun (WGS) entry which is preliminary data.</text>
</comment>
<evidence type="ECO:0000256" key="2">
    <source>
        <dbReference type="ARBA" id="ARBA00022801"/>
    </source>
</evidence>
<keyword evidence="3 4" id="KW-0326">Glycosidase</keyword>
<evidence type="ECO:0000256" key="3">
    <source>
        <dbReference type="ARBA" id="ARBA00023295"/>
    </source>
</evidence>
<name>A0A645HBC1_9ZZZZ</name>
<comment type="similarity">
    <text evidence="1">Belongs to the glycosyl hydrolase 1 family.</text>
</comment>
<evidence type="ECO:0000313" key="4">
    <source>
        <dbReference type="EMBL" id="MPN36010.1"/>
    </source>
</evidence>
<sequence length="83" mass="9799">MNKAIREGVPVERYYYWSQMDNFEWTEGESAKFGLYRCNFDTQERTARKSAGLYARLCRDKELTQQMIDEFSITGSPNLQSKL</sequence>
<proteinExistence type="inferred from homology"/>